<evidence type="ECO:0000259" key="6">
    <source>
        <dbReference type="Pfam" id="PF04116"/>
    </source>
</evidence>
<dbReference type="GO" id="GO:0016491">
    <property type="term" value="F:oxidoreductase activity"/>
    <property type="evidence" value="ECO:0007669"/>
    <property type="project" value="InterPro"/>
</dbReference>
<proteinExistence type="predicted"/>
<organism evidence="7 8">
    <name type="scientific">Chaetoceros tenuissimus</name>
    <dbReference type="NCBI Taxonomy" id="426638"/>
    <lineage>
        <taxon>Eukaryota</taxon>
        <taxon>Sar</taxon>
        <taxon>Stramenopiles</taxon>
        <taxon>Ochrophyta</taxon>
        <taxon>Bacillariophyta</taxon>
        <taxon>Coscinodiscophyceae</taxon>
        <taxon>Chaetocerotophycidae</taxon>
        <taxon>Chaetocerotales</taxon>
        <taxon>Chaetocerotaceae</taxon>
        <taxon>Chaetoceros</taxon>
    </lineage>
</organism>
<dbReference type="InterPro" id="IPR006694">
    <property type="entry name" value="Fatty_acid_hydroxylase"/>
</dbReference>
<dbReference type="GO" id="GO:0016020">
    <property type="term" value="C:membrane"/>
    <property type="evidence" value="ECO:0007669"/>
    <property type="project" value="UniProtKB-SubCell"/>
</dbReference>
<dbReference type="EMBL" id="BLLK01000077">
    <property type="protein sequence ID" value="GFH62077.1"/>
    <property type="molecule type" value="Genomic_DNA"/>
</dbReference>
<evidence type="ECO:0000256" key="2">
    <source>
        <dbReference type="ARBA" id="ARBA00022692"/>
    </source>
</evidence>
<dbReference type="Pfam" id="PF04116">
    <property type="entry name" value="FA_hydroxylase"/>
    <property type="match status" value="1"/>
</dbReference>
<keyword evidence="3" id="KW-1133">Transmembrane helix</keyword>
<dbReference type="AlphaFoldDB" id="A0AAD3DDQ9"/>
<evidence type="ECO:0000256" key="3">
    <source>
        <dbReference type="ARBA" id="ARBA00022989"/>
    </source>
</evidence>
<accession>A0AAD3DDQ9</accession>
<feature type="chain" id="PRO_5042209341" description="Fatty acid hydroxylase domain-containing protein" evidence="5">
    <location>
        <begin position="23"/>
        <end position="450"/>
    </location>
</feature>
<gene>
    <name evidence="7" type="ORF">CTEN210_18553</name>
</gene>
<comment type="caution">
    <text evidence="7">The sequence shown here is derived from an EMBL/GenBank/DDBJ whole genome shotgun (WGS) entry which is preliminary data.</text>
</comment>
<comment type="subcellular location">
    <subcellularLocation>
        <location evidence="1">Membrane</location>
    </subcellularLocation>
</comment>
<protein>
    <recommendedName>
        <fullName evidence="6">Fatty acid hydroxylase domain-containing protein</fullName>
    </recommendedName>
</protein>
<keyword evidence="4" id="KW-0472">Membrane</keyword>
<evidence type="ECO:0000256" key="4">
    <source>
        <dbReference type="ARBA" id="ARBA00023136"/>
    </source>
</evidence>
<dbReference type="GO" id="GO:0008610">
    <property type="term" value="P:lipid biosynthetic process"/>
    <property type="evidence" value="ECO:0007669"/>
    <property type="project" value="InterPro"/>
</dbReference>
<evidence type="ECO:0000256" key="1">
    <source>
        <dbReference type="ARBA" id="ARBA00004370"/>
    </source>
</evidence>
<reference evidence="7 8" key="1">
    <citation type="journal article" date="2021" name="Sci. Rep.">
        <title>The genome of the diatom Chaetoceros tenuissimus carries an ancient integrated fragment of an extant virus.</title>
        <authorList>
            <person name="Hongo Y."/>
            <person name="Kimura K."/>
            <person name="Takaki Y."/>
            <person name="Yoshida Y."/>
            <person name="Baba S."/>
            <person name="Kobayashi G."/>
            <person name="Nagasaki K."/>
            <person name="Hano T."/>
            <person name="Tomaru Y."/>
        </authorList>
    </citation>
    <scope>NUCLEOTIDE SEQUENCE [LARGE SCALE GENOMIC DNA]</scope>
    <source>
        <strain evidence="7 8">NIES-3715</strain>
    </source>
</reference>
<evidence type="ECO:0000256" key="5">
    <source>
        <dbReference type="SAM" id="SignalP"/>
    </source>
</evidence>
<keyword evidence="5" id="KW-0732">Signal</keyword>
<feature type="signal peptide" evidence="5">
    <location>
        <begin position="1"/>
        <end position="22"/>
    </location>
</feature>
<sequence length="450" mass="52085">MKISSTAALLLSLGSLTIYCEAFSSTSLTRSASSFSSNFVTKPSSVTSYNDSVLQMALNDNQKSSLRARLSNKLKSKSKLSSSISMDMPSSSSPLTNFKLFLQKFFTQLQNLNEVSKWRIAAATFISSIFIFSNQLDVMMVQLWNFLQHSNALLPRMFRHDHWEWGVAVWAFFFWIHGFWLADRAVSKADAKGIVHPWKKYRLQDQYEAEKFRRMQTKRLEQQALKNGVDIDRKEIELKVNAMQVPEVKQHKWNLGFWIFELPLYVLPLYIWDICIPRRAAKIAMWQAPTALGVCKDVTSALLLYDLGFFVCHFLMHKIKFLYKYVHSKHHITTEVRASDIVRLSFVEEIVDVGISILALNHLGCHPISRTLYNIIITFMLTELHCGFAFPWTPQFVVPFGLATGSKGHHYHHRYGKHYYQKFFCHVDKLFGFVQKKDDSLKGYTVSMKQ</sequence>
<keyword evidence="8" id="KW-1185">Reference proteome</keyword>
<keyword evidence="2" id="KW-0812">Transmembrane</keyword>
<dbReference type="PANTHER" id="PTHR11863">
    <property type="entry name" value="STEROL DESATURASE"/>
    <property type="match status" value="1"/>
</dbReference>
<evidence type="ECO:0000313" key="8">
    <source>
        <dbReference type="Proteomes" id="UP001054902"/>
    </source>
</evidence>
<feature type="domain" description="Fatty acid hydroxylase" evidence="6">
    <location>
        <begin position="300"/>
        <end position="432"/>
    </location>
</feature>
<dbReference type="GO" id="GO:0005506">
    <property type="term" value="F:iron ion binding"/>
    <property type="evidence" value="ECO:0007669"/>
    <property type="project" value="InterPro"/>
</dbReference>
<dbReference type="Proteomes" id="UP001054902">
    <property type="component" value="Unassembled WGS sequence"/>
</dbReference>
<name>A0AAD3DDQ9_9STRA</name>
<evidence type="ECO:0000313" key="7">
    <source>
        <dbReference type="EMBL" id="GFH62077.1"/>
    </source>
</evidence>
<dbReference type="InterPro" id="IPR050307">
    <property type="entry name" value="Sterol_Desaturase_Related"/>
</dbReference>